<dbReference type="PANTHER" id="PTHR10067:SF9">
    <property type="entry name" value="PHOSPHATIDYLSERINE DECARBOXYLASE FAMILY PROTEIN (AFU_ORTHOLOGUE AFUA_7G01730)"/>
    <property type="match status" value="1"/>
</dbReference>
<sequence length="383" mass="42243">MFEQAPPPTPGTGEAEIKDYRDLLEMFDTILTTAPSHGGDSASEMAASVPFYAVVSRFCNTPAGYVAFTHPGVNKKLYRLFTKWNEFLTSPASKRVIHDGVGGWLSAEALSEIVEYAGGDPTQQSFEHFYICDTSDPHYGYKSYDDFFVRELKAVHRAVVHPDDPAIVNSACSSTVDRFYQDLKKTERFWLKNTPYSLNHMLAGDEFVDQFVGGSLIQAMLASLDYHRWRSPVNGTVVKTRLIAGMNHPNQPPPTYFAGRWDDELDPDVITRSQDFVTAISSRALIFIQAEEPVGLMCFVGVGLCEVSTCEITVREGQKLKKGDQLGMFHFGGSTHCLVFRGGLTVTPIPQPGKDDDGNAIEVPLVGSKVRVGKDILTVAKTA</sequence>
<evidence type="ECO:0000256" key="1">
    <source>
        <dbReference type="ARBA" id="ARBA00022793"/>
    </source>
</evidence>
<evidence type="ECO:0000256" key="2">
    <source>
        <dbReference type="ARBA" id="ARBA00023239"/>
    </source>
</evidence>
<evidence type="ECO:0000259" key="3">
    <source>
        <dbReference type="Pfam" id="PF12588"/>
    </source>
</evidence>
<dbReference type="InterPro" id="IPR022237">
    <property type="entry name" value="PsiD-like"/>
</dbReference>
<dbReference type="Pfam" id="PF02666">
    <property type="entry name" value="PS_Dcarbxylase"/>
    <property type="match status" value="1"/>
</dbReference>
<dbReference type="GO" id="GO:0004609">
    <property type="term" value="F:phosphatidylserine decarboxylase activity"/>
    <property type="evidence" value="ECO:0007669"/>
    <property type="project" value="InterPro"/>
</dbReference>
<dbReference type="InParanoid" id="A0A0C3PYZ1"/>
<dbReference type="Proteomes" id="UP000054217">
    <property type="component" value="Unassembled WGS sequence"/>
</dbReference>
<dbReference type="GO" id="GO:0006646">
    <property type="term" value="P:phosphatidylethanolamine biosynthetic process"/>
    <property type="evidence" value="ECO:0007669"/>
    <property type="project" value="TreeGrafter"/>
</dbReference>
<keyword evidence="2" id="KW-0456">Lyase</keyword>
<dbReference type="OrthoDB" id="5973539at2759"/>
<dbReference type="GO" id="GO:0005739">
    <property type="term" value="C:mitochondrion"/>
    <property type="evidence" value="ECO:0007669"/>
    <property type="project" value="TreeGrafter"/>
</dbReference>
<keyword evidence="5" id="KW-1185">Reference proteome</keyword>
<evidence type="ECO:0000313" key="5">
    <source>
        <dbReference type="Proteomes" id="UP000054217"/>
    </source>
</evidence>
<organism evidence="4 5">
    <name type="scientific">Pisolithus tinctorius Marx 270</name>
    <dbReference type="NCBI Taxonomy" id="870435"/>
    <lineage>
        <taxon>Eukaryota</taxon>
        <taxon>Fungi</taxon>
        <taxon>Dikarya</taxon>
        <taxon>Basidiomycota</taxon>
        <taxon>Agaricomycotina</taxon>
        <taxon>Agaricomycetes</taxon>
        <taxon>Agaricomycetidae</taxon>
        <taxon>Boletales</taxon>
        <taxon>Sclerodermatineae</taxon>
        <taxon>Pisolithaceae</taxon>
        <taxon>Pisolithus</taxon>
    </lineage>
</organism>
<dbReference type="Pfam" id="PF12588">
    <property type="entry name" value="PSDC"/>
    <property type="match status" value="1"/>
</dbReference>
<accession>A0A0C3PYZ1</accession>
<dbReference type="STRING" id="870435.A0A0C3PYZ1"/>
<gene>
    <name evidence="4" type="ORF">M404DRAFT_176119</name>
</gene>
<dbReference type="AlphaFoldDB" id="A0A0C3PYZ1"/>
<dbReference type="InterPro" id="IPR003817">
    <property type="entry name" value="PS_Dcarbxylase"/>
</dbReference>
<evidence type="ECO:0000313" key="4">
    <source>
        <dbReference type="EMBL" id="KIO14524.1"/>
    </source>
</evidence>
<reference evidence="4 5" key="1">
    <citation type="submission" date="2014-04" db="EMBL/GenBank/DDBJ databases">
        <authorList>
            <consortium name="DOE Joint Genome Institute"/>
            <person name="Kuo A."/>
            <person name="Kohler A."/>
            <person name="Costa M.D."/>
            <person name="Nagy L.G."/>
            <person name="Floudas D."/>
            <person name="Copeland A."/>
            <person name="Barry K.W."/>
            <person name="Cichocki N."/>
            <person name="Veneault-Fourrey C."/>
            <person name="LaButti K."/>
            <person name="Lindquist E.A."/>
            <person name="Lipzen A."/>
            <person name="Lundell T."/>
            <person name="Morin E."/>
            <person name="Murat C."/>
            <person name="Sun H."/>
            <person name="Tunlid A."/>
            <person name="Henrissat B."/>
            <person name="Grigoriev I.V."/>
            <person name="Hibbett D.S."/>
            <person name="Martin F."/>
            <person name="Nordberg H.P."/>
            <person name="Cantor M.N."/>
            <person name="Hua S.X."/>
        </authorList>
    </citation>
    <scope>NUCLEOTIDE SEQUENCE [LARGE SCALE GENOMIC DNA]</scope>
    <source>
        <strain evidence="4 5">Marx 270</strain>
    </source>
</reference>
<reference evidence="5" key="2">
    <citation type="submission" date="2015-01" db="EMBL/GenBank/DDBJ databases">
        <title>Evolutionary Origins and Diversification of the Mycorrhizal Mutualists.</title>
        <authorList>
            <consortium name="DOE Joint Genome Institute"/>
            <consortium name="Mycorrhizal Genomics Consortium"/>
            <person name="Kohler A."/>
            <person name="Kuo A."/>
            <person name="Nagy L.G."/>
            <person name="Floudas D."/>
            <person name="Copeland A."/>
            <person name="Barry K.W."/>
            <person name="Cichocki N."/>
            <person name="Veneault-Fourrey C."/>
            <person name="LaButti K."/>
            <person name="Lindquist E.A."/>
            <person name="Lipzen A."/>
            <person name="Lundell T."/>
            <person name="Morin E."/>
            <person name="Murat C."/>
            <person name="Riley R."/>
            <person name="Ohm R."/>
            <person name="Sun H."/>
            <person name="Tunlid A."/>
            <person name="Henrissat B."/>
            <person name="Grigoriev I.V."/>
            <person name="Hibbett D.S."/>
            <person name="Martin F."/>
        </authorList>
    </citation>
    <scope>NUCLEOTIDE SEQUENCE [LARGE SCALE GENOMIC DNA]</scope>
    <source>
        <strain evidence="5">Marx 270</strain>
    </source>
</reference>
<keyword evidence="1" id="KW-0210">Decarboxylase</keyword>
<feature type="domain" description="L-tryptophan decarboxylase PsiD-like" evidence="3">
    <location>
        <begin position="1"/>
        <end position="112"/>
    </location>
</feature>
<dbReference type="PANTHER" id="PTHR10067">
    <property type="entry name" value="PHOSPHATIDYLSERINE DECARBOXYLASE"/>
    <property type="match status" value="1"/>
</dbReference>
<protein>
    <recommendedName>
        <fullName evidence="3">L-tryptophan decarboxylase PsiD-like domain-containing protein</fullName>
    </recommendedName>
</protein>
<proteinExistence type="predicted"/>
<dbReference type="HOGENOM" id="CLU_033450_0_0_1"/>
<name>A0A0C3PYZ1_PISTI</name>
<dbReference type="EMBL" id="KN831944">
    <property type="protein sequence ID" value="KIO14524.1"/>
    <property type="molecule type" value="Genomic_DNA"/>
</dbReference>